<dbReference type="InterPro" id="IPR013783">
    <property type="entry name" value="Ig-like_fold"/>
</dbReference>
<dbReference type="Pfam" id="PF00041">
    <property type="entry name" value="fn3"/>
    <property type="match status" value="1"/>
</dbReference>
<accession>A0AAW0XIZ9</accession>
<dbReference type="Proteomes" id="UP001445076">
    <property type="component" value="Unassembled WGS sequence"/>
</dbReference>
<proteinExistence type="predicted"/>
<reference evidence="2 3" key="1">
    <citation type="journal article" date="2024" name="BMC Genomics">
        <title>Genome assembly of redclaw crayfish (Cherax quadricarinatus) provides insights into its immune adaptation and hypoxia tolerance.</title>
        <authorList>
            <person name="Liu Z."/>
            <person name="Zheng J."/>
            <person name="Li H."/>
            <person name="Fang K."/>
            <person name="Wang S."/>
            <person name="He J."/>
            <person name="Zhou D."/>
            <person name="Weng S."/>
            <person name="Chi M."/>
            <person name="Gu Z."/>
            <person name="He J."/>
            <person name="Li F."/>
            <person name="Wang M."/>
        </authorList>
    </citation>
    <scope>NUCLEOTIDE SEQUENCE [LARGE SCALE GENOMIC DNA]</scope>
    <source>
        <strain evidence="2">ZL_2023a</strain>
    </source>
</reference>
<dbReference type="EMBL" id="JARKIK010000035">
    <property type="protein sequence ID" value="KAK8739968.1"/>
    <property type="molecule type" value="Genomic_DNA"/>
</dbReference>
<feature type="non-terminal residue" evidence="2">
    <location>
        <position position="1"/>
    </location>
</feature>
<protein>
    <recommendedName>
        <fullName evidence="1">Fibronectin type-III domain-containing protein</fullName>
    </recommendedName>
</protein>
<comment type="caution">
    <text evidence="2">The sequence shown here is derived from an EMBL/GenBank/DDBJ whole genome shotgun (WGS) entry which is preliminary data.</text>
</comment>
<evidence type="ECO:0000313" key="2">
    <source>
        <dbReference type="EMBL" id="KAK8739968.1"/>
    </source>
</evidence>
<dbReference type="AlphaFoldDB" id="A0AAW0XIZ9"/>
<dbReference type="InterPro" id="IPR036116">
    <property type="entry name" value="FN3_sf"/>
</dbReference>
<dbReference type="Gene3D" id="2.60.40.10">
    <property type="entry name" value="Immunoglobulins"/>
    <property type="match status" value="2"/>
</dbReference>
<gene>
    <name evidence="2" type="ORF">OTU49_003294</name>
</gene>
<dbReference type="CDD" id="cd00063">
    <property type="entry name" value="FN3"/>
    <property type="match status" value="2"/>
</dbReference>
<dbReference type="PROSITE" id="PS50853">
    <property type="entry name" value="FN3"/>
    <property type="match status" value="2"/>
</dbReference>
<dbReference type="SUPFAM" id="SSF49265">
    <property type="entry name" value="Fibronectin type III"/>
    <property type="match status" value="1"/>
</dbReference>
<keyword evidence="3" id="KW-1185">Reference proteome</keyword>
<evidence type="ECO:0000313" key="3">
    <source>
        <dbReference type="Proteomes" id="UP001445076"/>
    </source>
</evidence>
<evidence type="ECO:0000259" key="1">
    <source>
        <dbReference type="PROSITE" id="PS50853"/>
    </source>
</evidence>
<feature type="domain" description="Fibronectin type-III" evidence="1">
    <location>
        <begin position="110"/>
        <end position="202"/>
    </location>
</feature>
<name>A0AAW0XIZ9_CHEQU</name>
<feature type="domain" description="Fibronectin type-III" evidence="1">
    <location>
        <begin position="15"/>
        <end position="109"/>
    </location>
</feature>
<dbReference type="SMART" id="SM00060">
    <property type="entry name" value="FN3"/>
    <property type="match status" value="2"/>
</dbReference>
<sequence length="208" mass="22785">EYVTTSTGSTSSPVPPPPLSCWFTDITQTTASLNWQDDDIACMITNHSIIWWWDVLWNDEVGLEETFIALNHINLTNLSPYTNVTAGVAAATDSGYGAPTTCWGLTLQDIPGAPAITTIKLTEHSIYVTWSPPEEANGQILGYSVNIINEIRNITLYTDGMYNNAVIFDVQQNQSYKITVEAATEAGWGLPSDAVTIYTAGNEMLRKS</sequence>
<organism evidence="2 3">
    <name type="scientific">Cherax quadricarinatus</name>
    <name type="common">Australian red claw crayfish</name>
    <dbReference type="NCBI Taxonomy" id="27406"/>
    <lineage>
        <taxon>Eukaryota</taxon>
        <taxon>Metazoa</taxon>
        <taxon>Ecdysozoa</taxon>
        <taxon>Arthropoda</taxon>
        <taxon>Crustacea</taxon>
        <taxon>Multicrustacea</taxon>
        <taxon>Malacostraca</taxon>
        <taxon>Eumalacostraca</taxon>
        <taxon>Eucarida</taxon>
        <taxon>Decapoda</taxon>
        <taxon>Pleocyemata</taxon>
        <taxon>Astacidea</taxon>
        <taxon>Parastacoidea</taxon>
        <taxon>Parastacidae</taxon>
        <taxon>Cherax</taxon>
    </lineage>
</organism>
<dbReference type="InterPro" id="IPR003961">
    <property type="entry name" value="FN3_dom"/>
</dbReference>